<keyword evidence="4" id="KW-1185">Reference proteome</keyword>
<feature type="compositionally biased region" description="Basic and acidic residues" evidence="2">
    <location>
        <begin position="435"/>
        <end position="449"/>
    </location>
</feature>
<dbReference type="Proteomes" id="UP000029665">
    <property type="component" value="Unassembled WGS sequence"/>
</dbReference>
<evidence type="ECO:0000313" key="3">
    <source>
        <dbReference type="EMBL" id="CDO71029.1"/>
    </source>
</evidence>
<dbReference type="GO" id="GO:0005737">
    <property type="term" value="C:cytoplasm"/>
    <property type="evidence" value="ECO:0007669"/>
    <property type="project" value="TreeGrafter"/>
</dbReference>
<comment type="caution">
    <text evidence="3">The sequence shown here is derived from an EMBL/GenBank/DDBJ whole genome shotgun (WGS) entry which is preliminary data.</text>
</comment>
<dbReference type="HOGENOM" id="CLU_029389_6_2_1"/>
<evidence type="ECO:0000313" key="4">
    <source>
        <dbReference type="Proteomes" id="UP000029665"/>
    </source>
</evidence>
<dbReference type="PANTHER" id="PTHR48104">
    <property type="entry name" value="METACASPASE-4"/>
    <property type="match status" value="1"/>
</dbReference>
<dbReference type="OrthoDB" id="3223806at2759"/>
<dbReference type="EMBL" id="CCBP010000097">
    <property type="protein sequence ID" value="CDO71029.1"/>
    <property type="molecule type" value="Genomic_DNA"/>
</dbReference>
<reference evidence="3" key="1">
    <citation type="submission" date="2014-01" db="EMBL/GenBank/DDBJ databases">
        <title>The genome of the white-rot fungus Pycnoporus cinnabarinus: a basidiomycete model with a versatile arsenal for lignocellulosic biomass breakdown.</title>
        <authorList>
            <person name="Levasseur A."/>
            <person name="Lomascolo A."/>
            <person name="Ruiz-Duenas F.J."/>
            <person name="Uzan E."/>
            <person name="Piumi F."/>
            <person name="Kues U."/>
            <person name="Ram A.F.J."/>
            <person name="Murat C."/>
            <person name="Haon M."/>
            <person name="Benoit I."/>
            <person name="Arfi Y."/>
            <person name="Chevret D."/>
            <person name="Drula E."/>
            <person name="Kwon M.J."/>
            <person name="Gouret P."/>
            <person name="Lesage-Meessen L."/>
            <person name="Lombard V."/>
            <person name="Mariette J."/>
            <person name="Noirot C."/>
            <person name="Park J."/>
            <person name="Patyshakuliyeva A."/>
            <person name="Wieneger R.A.B."/>
            <person name="Wosten H.A.B."/>
            <person name="Martin F."/>
            <person name="Coutinho P.M."/>
            <person name="de Vries R."/>
            <person name="Martinez A.T."/>
            <person name="Klopp C."/>
            <person name="Pontarotti P."/>
            <person name="Henrissat B."/>
            <person name="Record E."/>
        </authorList>
    </citation>
    <scope>NUCLEOTIDE SEQUENCE [LARGE SCALE GENOMIC DNA]</scope>
    <source>
        <strain evidence="3">BRFM137</strain>
    </source>
</reference>
<dbReference type="OMA" id="CHARDDT"/>
<name>A0A060SFK0_PYCCI</name>
<proteinExistence type="inferred from homology"/>
<feature type="region of interest" description="Disordered" evidence="2">
    <location>
        <begin position="208"/>
        <end position="236"/>
    </location>
</feature>
<comment type="similarity">
    <text evidence="1">Belongs to the peptidase C14B family.</text>
</comment>
<dbReference type="GO" id="GO:0004197">
    <property type="term" value="F:cysteine-type endopeptidase activity"/>
    <property type="evidence" value="ECO:0007669"/>
    <property type="project" value="TreeGrafter"/>
</dbReference>
<dbReference type="Gene3D" id="3.40.50.1460">
    <property type="match status" value="1"/>
</dbReference>
<gene>
    <name evidence="3" type="ORF">BN946_scf184844.g33</name>
</gene>
<accession>A0A060SFK0</accession>
<evidence type="ECO:0000256" key="1">
    <source>
        <dbReference type="ARBA" id="ARBA00009005"/>
    </source>
</evidence>
<dbReference type="GO" id="GO:0006508">
    <property type="term" value="P:proteolysis"/>
    <property type="evidence" value="ECO:0007669"/>
    <property type="project" value="TreeGrafter"/>
</dbReference>
<dbReference type="PANTHER" id="PTHR48104:SF30">
    <property type="entry name" value="METACASPASE-1"/>
    <property type="match status" value="1"/>
</dbReference>
<sequence length="490" mass="56401">MVKIGPRRRSSSTPANGPSKKALLIGINYSDAPEMPDSFRVLLHPRQDAKDFGELLIAKYDYVRENVVFLLDEEEGDPRFAPTRDNILREIRRLVHGARSGDHFMFYYLIPIDHWQYTEGMPFKKRMILDNKLRKLLVDALPVGANLIAIFDSCHSGTLLDLDHYLCNNVYYPWISPGFRHYNTLWRGVRRKNDQRMTQAEVKVIKKKLPRASQPAREGSPASQESRRTSTRTRSVRIYQRKRVSQDEVLVFDTSVGVIDSENGKTRQFSVYNQPGRAVKRRQNTTLSMLLDIWGSDVSLSVLSQRSDIIEEIDVPMCSSPTDMLPCDGFCEEKAEIPEDQPNVISLSACGDSQYTWESKRTSFTQVLIKQLKRNPHPPLKRLYETLTYQWYRHMRRLHEWSKKRYESSKKEPEGAELGATAAQQESLEAVGAHEGFHERRPSSERATEVSDPEVEQNSSEAPKPLTAEALVLELENFSEPRKREELFSP</sequence>
<organism evidence="3 4">
    <name type="scientific">Pycnoporus cinnabarinus</name>
    <name type="common">Cinnabar-red polypore</name>
    <name type="synonym">Trametes cinnabarina</name>
    <dbReference type="NCBI Taxonomy" id="5643"/>
    <lineage>
        <taxon>Eukaryota</taxon>
        <taxon>Fungi</taxon>
        <taxon>Dikarya</taxon>
        <taxon>Basidiomycota</taxon>
        <taxon>Agaricomycotina</taxon>
        <taxon>Agaricomycetes</taxon>
        <taxon>Polyporales</taxon>
        <taxon>Polyporaceae</taxon>
        <taxon>Trametes</taxon>
    </lineage>
</organism>
<dbReference type="AlphaFoldDB" id="A0A060SFK0"/>
<protein>
    <submittedName>
        <fullName evidence="3">Uncharacterized protein</fullName>
    </submittedName>
</protein>
<dbReference type="InterPro" id="IPR050452">
    <property type="entry name" value="Metacaspase"/>
</dbReference>
<feature type="region of interest" description="Disordered" evidence="2">
    <location>
        <begin position="408"/>
        <end position="468"/>
    </location>
</feature>
<evidence type="ECO:0000256" key="2">
    <source>
        <dbReference type="SAM" id="MobiDB-lite"/>
    </source>
</evidence>